<evidence type="ECO:0000313" key="9">
    <source>
        <dbReference type="EMBL" id="KAK4112394.1"/>
    </source>
</evidence>
<dbReference type="SMART" id="SM00702">
    <property type="entry name" value="P4Hc"/>
    <property type="match status" value="1"/>
</dbReference>
<dbReference type="GO" id="GO:0031418">
    <property type="term" value="F:L-ascorbic acid binding"/>
    <property type="evidence" value="ECO:0007669"/>
    <property type="project" value="InterPro"/>
</dbReference>
<feature type="region of interest" description="Disordered" evidence="6">
    <location>
        <begin position="86"/>
        <end position="119"/>
    </location>
</feature>
<feature type="compositionally biased region" description="Polar residues" evidence="6">
    <location>
        <begin position="110"/>
        <end position="119"/>
    </location>
</feature>
<keyword evidence="7" id="KW-0732">Signal</keyword>
<organism evidence="9 10">
    <name type="scientific">Canariomyces notabilis</name>
    <dbReference type="NCBI Taxonomy" id="2074819"/>
    <lineage>
        <taxon>Eukaryota</taxon>
        <taxon>Fungi</taxon>
        <taxon>Dikarya</taxon>
        <taxon>Ascomycota</taxon>
        <taxon>Pezizomycotina</taxon>
        <taxon>Sordariomycetes</taxon>
        <taxon>Sordariomycetidae</taxon>
        <taxon>Sordariales</taxon>
        <taxon>Chaetomiaceae</taxon>
        <taxon>Canariomyces</taxon>
    </lineage>
</organism>
<feature type="signal peptide" evidence="7">
    <location>
        <begin position="1"/>
        <end position="22"/>
    </location>
</feature>
<dbReference type="GeneID" id="89943311"/>
<dbReference type="EMBL" id="MU853342">
    <property type="protein sequence ID" value="KAK4112394.1"/>
    <property type="molecule type" value="Genomic_DNA"/>
</dbReference>
<keyword evidence="2" id="KW-0479">Metal-binding</keyword>
<keyword evidence="10" id="KW-1185">Reference proteome</keyword>
<evidence type="ECO:0000256" key="4">
    <source>
        <dbReference type="ARBA" id="ARBA00023002"/>
    </source>
</evidence>
<dbReference type="Pfam" id="PF13640">
    <property type="entry name" value="2OG-FeII_Oxy_3"/>
    <property type="match status" value="1"/>
</dbReference>
<name>A0AAN6TDF9_9PEZI</name>
<accession>A0AAN6TDF9</accession>
<protein>
    <recommendedName>
        <fullName evidence="8">Fe2OG dioxygenase domain-containing protein</fullName>
    </recommendedName>
</protein>
<evidence type="ECO:0000313" key="10">
    <source>
        <dbReference type="Proteomes" id="UP001302812"/>
    </source>
</evidence>
<dbReference type="PROSITE" id="PS51471">
    <property type="entry name" value="FE2OG_OXY"/>
    <property type="match status" value="1"/>
</dbReference>
<evidence type="ECO:0000256" key="2">
    <source>
        <dbReference type="ARBA" id="ARBA00022723"/>
    </source>
</evidence>
<dbReference type="InterPro" id="IPR006620">
    <property type="entry name" value="Pro_4_hyd_alph"/>
</dbReference>
<dbReference type="GO" id="GO:0005506">
    <property type="term" value="F:iron ion binding"/>
    <property type="evidence" value="ECO:0007669"/>
    <property type="project" value="InterPro"/>
</dbReference>
<dbReference type="GO" id="GO:0005783">
    <property type="term" value="C:endoplasmic reticulum"/>
    <property type="evidence" value="ECO:0007669"/>
    <property type="project" value="TreeGrafter"/>
</dbReference>
<comment type="caution">
    <text evidence="9">The sequence shown here is derived from an EMBL/GenBank/DDBJ whole genome shotgun (WGS) entry which is preliminary data.</text>
</comment>
<evidence type="ECO:0000256" key="3">
    <source>
        <dbReference type="ARBA" id="ARBA00022964"/>
    </source>
</evidence>
<evidence type="ECO:0000256" key="1">
    <source>
        <dbReference type="ARBA" id="ARBA00001961"/>
    </source>
</evidence>
<reference evidence="9" key="1">
    <citation type="journal article" date="2023" name="Mol. Phylogenet. Evol.">
        <title>Genome-scale phylogeny and comparative genomics of the fungal order Sordariales.</title>
        <authorList>
            <person name="Hensen N."/>
            <person name="Bonometti L."/>
            <person name="Westerberg I."/>
            <person name="Brannstrom I.O."/>
            <person name="Guillou S."/>
            <person name="Cros-Aarteil S."/>
            <person name="Calhoun S."/>
            <person name="Haridas S."/>
            <person name="Kuo A."/>
            <person name="Mondo S."/>
            <person name="Pangilinan J."/>
            <person name="Riley R."/>
            <person name="LaButti K."/>
            <person name="Andreopoulos B."/>
            <person name="Lipzen A."/>
            <person name="Chen C."/>
            <person name="Yan M."/>
            <person name="Daum C."/>
            <person name="Ng V."/>
            <person name="Clum A."/>
            <person name="Steindorff A."/>
            <person name="Ohm R.A."/>
            <person name="Martin F."/>
            <person name="Silar P."/>
            <person name="Natvig D.O."/>
            <person name="Lalanne C."/>
            <person name="Gautier V."/>
            <person name="Ament-Velasquez S.L."/>
            <person name="Kruys A."/>
            <person name="Hutchinson M.I."/>
            <person name="Powell A.J."/>
            <person name="Barry K."/>
            <person name="Miller A.N."/>
            <person name="Grigoriev I.V."/>
            <person name="Debuchy R."/>
            <person name="Gladieux P."/>
            <person name="Hiltunen Thoren M."/>
            <person name="Johannesson H."/>
        </authorList>
    </citation>
    <scope>NUCLEOTIDE SEQUENCE</scope>
    <source>
        <strain evidence="9">CBS 508.74</strain>
    </source>
</reference>
<dbReference type="InterPro" id="IPR005123">
    <property type="entry name" value="Oxoglu/Fe-dep_dioxygenase_dom"/>
</dbReference>
<dbReference type="InterPro" id="IPR044862">
    <property type="entry name" value="Pro_4_hyd_alph_FE2OG_OXY"/>
</dbReference>
<dbReference type="InterPro" id="IPR045054">
    <property type="entry name" value="P4HA-like"/>
</dbReference>
<keyword evidence="5" id="KW-0408">Iron</keyword>
<dbReference type="Proteomes" id="UP001302812">
    <property type="component" value="Unassembled WGS sequence"/>
</dbReference>
<sequence length="286" mass="31506">MSSLRYLIASFGIAVALQYAPGQYPFHASQHQLGDRPVLSGEYVCEHPPYKVLMVSQSPLVIYIQNFLTTDERAHLQRITKDTFTRSGVTSNNNHNNKDKSSTTNNHNSALRTSQSTTLPPSDPIVACIETRALLFQGYDTPRSHLEPLQLVKYAPTEHYHFHTDWFTSPGSEGNNRVTSFFAYVHVANGTTGGGTNFPRLGEVPAEGRWCDEGILDCDAEWEKGVTFRPVEGNAVFWVNLLPPDGKGGRVGDERTLHAGLPVTGGGKIGLNIWTREGPVAERTGL</sequence>
<reference evidence="9" key="2">
    <citation type="submission" date="2023-05" db="EMBL/GenBank/DDBJ databases">
        <authorList>
            <consortium name="Lawrence Berkeley National Laboratory"/>
            <person name="Steindorff A."/>
            <person name="Hensen N."/>
            <person name="Bonometti L."/>
            <person name="Westerberg I."/>
            <person name="Brannstrom I.O."/>
            <person name="Guillou S."/>
            <person name="Cros-Aarteil S."/>
            <person name="Calhoun S."/>
            <person name="Haridas S."/>
            <person name="Kuo A."/>
            <person name="Mondo S."/>
            <person name="Pangilinan J."/>
            <person name="Riley R."/>
            <person name="Labutti K."/>
            <person name="Andreopoulos B."/>
            <person name="Lipzen A."/>
            <person name="Chen C."/>
            <person name="Yanf M."/>
            <person name="Daum C."/>
            <person name="Ng V."/>
            <person name="Clum A."/>
            <person name="Ohm R."/>
            <person name="Martin F."/>
            <person name="Silar P."/>
            <person name="Natvig D."/>
            <person name="Lalanne C."/>
            <person name="Gautier V."/>
            <person name="Ament-Velasquez S.L."/>
            <person name="Kruys A."/>
            <person name="Hutchinson M.I."/>
            <person name="Powell A.J."/>
            <person name="Barry K."/>
            <person name="Miller A.N."/>
            <person name="Grigoriev I.V."/>
            <person name="Debuchy R."/>
            <person name="Gladieux P."/>
            <person name="Thoren M.H."/>
            <person name="Johannesson H."/>
        </authorList>
    </citation>
    <scope>NUCLEOTIDE SEQUENCE</scope>
    <source>
        <strain evidence="9">CBS 508.74</strain>
    </source>
</reference>
<dbReference type="Gene3D" id="2.60.120.620">
    <property type="entry name" value="q2cbj1_9rhob like domain"/>
    <property type="match status" value="1"/>
</dbReference>
<dbReference type="RefSeq" id="XP_064669964.1">
    <property type="nucleotide sequence ID" value="XM_064819185.1"/>
</dbReference>
<keyword evidence="3" id="KW-0223">Dioxygenase</keyword>
<dbReference type="PANTHER" id="PTHR10869">
    <property type="entry name" value="PROLYL 4-HYDROXYLASE ALPHA SUBUNIT"/>
    <property type="match status" value="1"/>
</dbReference>
<dbReference type="PANTHER" id="PTHR10869:SF246">
    <property type="entry name" value="TRANSMEMBRANE PROLYL 4-HYDROXYLASE"/>
    <property type="match status" value="1"/>
</dbReference>
<evidence type="ECO:0000256" key="7">
    <source>
        <dbReference type="SAM" id="SignalP"/>
    </source>
</evidence>
<feature type="domain" description="Fe2OG dioxygenase" evidence="8">
    <location>
        <begin position="145"/>
        <end position="277"/>
    </location>
</feature>
<dbReference type="GO" id="GO:0004656">
    <property type="term" value="F:procollagen-proline 4-dioxygenase activity"/>
    <property type="evidence" value="ECO:0007669"/>
    <property type="project" value="TreeGrafter"/>
</dbReference>
<dbReference type="AlphaFoldDB" id="A0AAN6TDF9"/>
<feature type="chain" id="PRO_5042950888" description="Fe2OG dioxygenase domain-containing protein" evidence="7">
    <location>
        <begin position="23"/>
        <end position="286"/>
    </location>
</feature>
<keyword evidence="4" id="KW-0560">Oxidoreductase</keyword>
<proteinExistence type="predicted"/>
<evidence type="ECO:0000256" key="5">
    <source>
        <dbReference type="ARBA" id="ARBA00023004"/>
    </source>
</evidence>
<comment type="cofactor">
    <cofactor evidence="1">
        <name>L-ascorbate</name>
        <dbReference type="ChEBI" id="CHEBI:38290"/>
    </cofactor>
</comment>
<gene>
    <name evidence="9" type="ORF">N656DRAFT_845184</name>
</gene>
<evidence type="ECO:0000259" key="8">
    <source>
        <dbReference type="PROSITE" id="PS51471"/>
    </source>
</evidence>
<evidence type="ECO:0000256" key="6">
    <source>
        <dbReference type="SAM" id="MobiDB-lite"/>
    </source>
</evidence>